<evidence type="ECO:0000256" key="2">
    <source>
        <dbReference type="ARBA" id="ARBA00022676"/>
    </source>
</evidence>
<evidence type="ECO:0000256" key="6">
    <source>
        <dbReference type="ARBA" id="ARBA00023136"/>
    </source>
</evidence>
<feature type="transmembrane region" description="Helical" evidence="7">
    <location>
        <begin position="226"/>
        <end position="244"/>
    </location>
</feature>
<feature type="transmembrane region" description="Helical" evidence="7">
    <location>
        <begin position="256"/>
        <end position="277"/>
    </location>
</feature>
<feature type="transmembrane region" description="Helical" evidence="7">
    <location>
        <begin position="326"/>
        <end position="345"/>
    </location>
</feature>
<organism evidence="9 10">
    <name type="scientific">Candidatus Gottesmanbacteria bacterium GW2011_GWA1_47_8</name>
    <dbReference type="NCBI Taxonomy" id="1618438"/>
    <lineage>
        <taxon>Bacteria</taxon>
        <taxon>Candidatus Gottesmaniibacteriota</taxon>
    </lineage>
</organism>
<evidence type="ECO:0000313" key="9">
    <source>
        <dbReference type="EMBL" id="KKU81063.1"/>
    </source>
</evidence>
<evidence type="ECO:0000256" key="1">
    <source>
        <dbReference type="ARBA" id="ARBA00004127"/>
    </source>
</evidence>
<dbReference type="InterPro" id="IPR003342">
    <property type="entry name" value="ArnT-like_N"/>
</dbReference>
<evidence type="ECO:0000256" key="3">
    <source>
        <dbReference type="ARBA" id="ARBA00022679"/>
    </source>
</evidence>
<feature type="transmembrane region" description="Helical" evidence="7">
    <location>
        <begin position="351"/>
        <end position="369"/>
    </location>
</feature>
<feature type="transmembrane region" description="Helical" evidence="7">
    <location>
        <begin position="179"/>
        <end position="206"/>
    </location>
</feature>
<keyword evidence="5 7" id="KW-1133">Transmembrane helix</keyword>
<reference evidence="9 10" key="1">
    <citation type="journal article" date="2015" name="Nature">
        <title>rRNA introns, odd ribosomes, and small enigmatic genomes across a large radiation of phyla.</title>
        <authorList>
            <person name="Brown C.T."/>
            <person name="Hug L.A."/>
            <person name="Thomas B.C."/>
            <person name="Sharon I."/>
            <person name="Castelle C.J."/>
            <person name="Singh A."/>
            <person name="Wilkins M.J."/>
            <person name="Williams K.H."/>
            <person name="Banfield J.F."/>
        </authorList>
    </citation>
    <scope>NUCLEOTIDE SEQUENCE [LARGE SCALE GENOMIC DNA]</scope>
</reference>
<dbReference type="Pfam" id="PF02366">
    <property type="entry name" value="PMT"/>
    <property type="match status" value="1"/>
</dbReference>
<dbReference type="GO" id="GO:0016020">
    <property type="term" value="C:membrane"/>
    <property type="evidence" value="ECO:0007669"/>
    <property type="project" value="InterPro"/>
</dbReference>
<dbReference type="GO" id="GO:0000030">
    <property type="term" value="F:mannosyltransferase activity"/>
    <property type="evidence" value="ECO:0007669"/>
    <property type="project" value="InterPro"/>
</dbReference>
<proteinExistence type="predicted"/>
<dbReference type="Proteomes" id="UP000034212">
    <property type="component" value="Unassembled WGS sequence"/>
</dbReference>
<keyword evidence="2 9" id="KW-0328">Glycosyltransferase</keyword>
<feature type="domain" description="ArnT-like N-terminal" evidence="8">
    <location>
        <begin position="106"/>
        <end position="209"/>
    </location>
</feature>
<feature type="transmembrane region" description="Helical" evidence="7">
    <location>
        <begin position="91"/>
        <end position="118"/>
    </location>
</feature>
<keyword evidence="6 7" id="KW-0472">Membrane</keyword>
<sequence length="379" mass="43841">MRFKAAVPWLLLWLVALNIFLAVKNNWATFTATYDPVEELQYYQHSRYFQGDKVDYLPSDTRVHAIRGYQFIVLFQDPQNTLHDHPLLGTYLIGLSILLFHNPVVLSLFVGIAVLWLSYRLAILITGSKVLALLAVALMSFEPLFIEQIASSLLDLYLLFFSLAALVAYLLWQKEGNRNYLWLSQLCLGFAFATKFFISSLPLFVALYLSSLATNDLRRFLRHTQALIFIPAGFLAGHMTYFYYHPSLISFAKYQRYLLSWWAGTPTIKPLGVWPLIFQNQWHTWWGAEAVVTVPDWWWGWPFFIALGILSLPLLWILREKVQAQLAAYLFVIFNLVFFSLSLVFPRYLVLILPVAICLTLKLVEIVFLKKHKLSTAVK</sequence>
<evidence type="ECO:0000313" key="10">
    <source>
        <dbReference type="Proteomes" id="UP000034212"/>
    </source>
</evidence>
<evidence type="ECO:0000256" key="5">
    <source>
        <dbReference type="ARBA" id="ARBA00022989"/>
    </source>
</evidence>
<name>A0A0G1VSC1_9BACT</name>
<gene>
    <name evidence="9" type="ORF">UY08_C0003G0014</name>
</gene>
<evidence type="ECO:0000259" key="8">
    <source>
        <dbReference type="Pfam" id="PF02366"/>
    </source>
</evidence>
<dbReference type="AlphaFoldDB" id="A0A0G1VSC1"/>
<keyword evidence="4 7" id="KW-0812">Transmembrane</keyword>
<feature type="transmembrane region" description="Helical" evidence="7">
    <location>
        <begin position="156"/>
        <end position="172"/>
    </location>
</feature>
<evidence type="ECO:0000256" key="4">
    <source>
        <dbReference type="ARBA" id="ARBA00022692"/>
    </source>
</evidence>
<dbReference type="EMBL" id="LCOQ01000003">
    <property type="protein sequence ID" value="KKU81063.1"/>
    <property type="molecule type" value="Genomic_DNA"/>
</dbReference>
<evidence type="ECO:0000256" key="7">
    <source>
        <dbReference type="SAM" id="Phobius"/>
    </source>
</evidence>
<comment type="subcellular location">
    <subcellularLocation>
        <location evidence="1">Endomembrane system</location>
        <topology evidence="1">Multi-pass membrane protein</topology>
    </subcellularLocation>
</comment>
<dbReference type="GO" id="GO:0006493">
    <property type="term" value="P:protein O-linked glycosylation"/>
    <property type="evidence" value="ECO:0007669"/>
    <property type="project" value="InterPro"/>
</dbReference>
<feature type="transmembrane region" description="Helical" evidence="7">
    <location>
        <begin position="297"/>
        <end position="319"/>
    </location>
</feature>
<comment type="caution">
    <text evidence="9">The sequence shown here is derived from an EMBL/GenBank/DDBJ whole genome shotgun (WGS) entry which is preliminary data.</text>
</comment>
<keyword evidence="3 9" id="KW-0808">Transferase</keyword>
<protein>
    <submittedName>
        <fullName evidence="9">Dolichyl-phosphate-mannose-protein mannosyltransferase family protein</fullName>
    </submittedName>
</protein>
<dbReference type="GO" id="GO:0012505">
    <property type="term" value="C:endomembrane system"/>
    <property type="evidence" value="ECO:0007669"/>
    <property type="project" value="UniProtKB-SubCell"/>
</dbReference>
<feature type="transmembrane region" description="Helical" evidence="7">
    <location>
        <begin position="130"/>
        <end position="150"/>
    </location>
</feature>
<accession>A0A0G1VSC1</accession>